<evidence type="ECO:0000313" key="3">
    <source>
        <dbReference type="Proteomes" id="UP000191522"/>
    </source>
</evidence>
<dbReference type="PANTHER" id="PTHR21310:SF58">
    <property type="entry name" value="AMINOGLYCOSIDE PHOSPHOTRANSFERASE DOMAIN-CONTAINING PROTEIN"/>
    <property type="match status" value="1"/>
</dbReference>
<dbReference type="OMA" id="WEYAQIM"/>
<proteinExistence type="predicted"/>
<gene>
    <name evidence="2" type="ORF">PENDEC_c006G00020</name>
</gene>
<organism evidence="2 3">
    <name type="scientific">Penicillium decumbens</name>
    <dbReference type="NCBI Taxonomy" id="69771"/>
    <lineage>
        <taxon>Eukaryota</taxon>
        <taxon>Fungi</taxon>
        <taxon>Dikarya</taxon>
        <taxon>Ascomycota</taxon>
        <taxon>Pezizomycotina</taxon>
        <taxon>Eurotiomycetes</taxon>
        <taxon>Eurotiomycetidae</taxon>
        <taxon>Eurotiales</taxon>
        <taxon>Aspergillaceae</taxon>
        <taxon>Penicillium</taxon>
    </lineage>
</organism>
<name>A0A1V6PF90_PENDC</name>
<dbReference type="InterPro" id="IPR011009">
    <property type="entry name" value="Kinase-like_dom_sf"/>
</dbReference>
<dbReference type="SUPFAM" id="SSF56112">
    <property type="entry name" value="Protein kinase-like (PK-like)"/>
    <property type="match status" value="1"/>
</dbReference>
<dbReference type="Gene3D" id="3.90.1200.10">
    <property type="match status" value="1"/>
</dbReference>
<dbReference type="EMBL" id="MDYL01000006">
    <property type="protein sequence ID" value="OQD75701.1"/>
    <property type="molecule type" value="Genomic_DNA"/>
</dbReference>
<dbReference type="PANTHER" id="PTHR21310">
    <property type="entry name" value="AMINOGLYCOSIDE PHOSPHOTRANSFERASE-RELATED-RELATED"/>
    <property type="match status" value="1"/>
</dbReference>
<dbReference type="Pfam" id="PF01636">
    <property type="entry name" value="APH"/>
    <property type="match status" value="1"/>
</dbReference>
<reference evidence="3" key="1">
    <citation type="journal article" date="2017" name="Nat. Microbiol.">
        <title>Global analysis of biosynthetic gene clusters reveals vast potential of secondary metabolite production in Penicillium species.</title>
        <authorList>
            <person name="Nielsen J.C."/>
            <person name="Grijseels S."/>
            <person name="Prigent S."/>
            <person name="Ji B."/>
            <person name="Dainat J."/>
            <person name="Nielsen K.F."/>
            <person name="Frisvad J.C."/>
            <person name="Workman M."/>
            <person name="Nielsen J."/>
        </authorList>
    </citation>
    <scope>NUCLEOTIDE SEQUENCE [LARGE SCALE GENOMIC DNA]</scope>
    <source>
        <strain evidence="3">IBT 11843</strain>
    </source>
</reference>
<evidence type="ECO:0000259" key="1">
    <source>
        <dbReference type="Pfam" id="PF01636"/>
    </source>
</evidence>
<dbReference type="CDD" id="cd05120">
    <property type="entry name" value="APH_ChoK_like"/>
    <property type="match status" value="1"/>
</dbReference>
<accession>A0A1V6PF90</accession>
<comment type="caution">
    <text evidence="2">The sequence shown here is derived from an EMBL/GenBank/DDBJ whole genome shotgun (WGS) entry which is preliminary data.</text>
</comment>
<dbReference type="OrthoDB" id="2906425at2759"/>
<protein>
    <recommendedName>
        <fullName evidence="1">Aminoglycoside phosphotransferase domain-containing protein</fullName>
    </recommendedName>
</protein>
<dbReference type="Proteomes" id="UP000191522">
    <property type="component" value="Unassembled WGS sequence"/>
</dbReference>
<sequence>MIDVSEGVPFRTQNLQEGNRYIKRGQTLFPCPSSVNISNFFDLAPDEEVFTGLCKPMGRIILEHDFSLVTKSGHGVRPAEAEAMRLISRYTSVPVPKVYHTNFSSEYDGFIEMSLVQGSSLEGAWDTMDEKSKESICRQTWDLISEIRSVPSQYEGIFQCAADGSPSKDPLLEDLQSPPRPLKSDSDLRARIYERYLHCGGSRYEHELPNMLPKSDRAVFTHGDIAPRNIMIDENGNITGIIDWEYAQIMRPAFWGDWSIWMERSVPERWDLSGINASRKVLF</sequence>
<evidence type="ECO:0000313" key="2">
    <source>
        <dbReference type="EMBL" id="OQD75701.1"/>
    </source>
</evidence>
<feature type="domain" description="Aminoglycoside phosphotransferase" evidence="1">
    <location>
        <begin position="78"/>
        <end position="253"/>
    </location>
</feature>
<dbReference type="STRING" id="69771.A0A1V6PF90"/>
<dbReference type="InterPro" id="IPR002575">
    <property type="entry name" value="Aminoglycoside_PTrfase"/>
</dbReference>
<dbReference type="AlphaFoldDB" id="A0A1V6PF90"/>
<dbReference type="InterPro" id="IPR051678">
    <property type="entry name" value="AGP_Transferase"/>
</dbReference>
<keyword evidence="3" id="KW-1185">Reference proteome</keyword>